<keyword evidence="2" id="KW-1185">Reference proteome</keyword>
<proteinExistence type="predicted"/>
<evidence type="ECO:0000313" key="1">
    <source>
        <dbReference type="EMBL" id="TVP40231.1"/>
    </source>
</evidence>
<evidence type="ECO:0000313" key="2">
    <source>
        <dbReference type="Proteomes" id="UP000315289"/>
    </source>
</evidence>
<protein>
    <recommendedName>
        <fullName evidence="3">HNH nuclease domain-containing protein</fullName>
    </recommendedName>
</protein>
<dbReference type="Gene3D" id="1.10.30.50">
    <property type="match status" value="1"/>
</dbReference>
<gene>
    <name evidence="1" type="ORF">NARC_90137</name>
</gene>
<dbReference type="RefSeq" id="WP_144732029.1">
    <property type="nucleotide sequence ID" value="NZ_ML675585.1"/>
</dbReference>
<sequence>MSFFGNASGNNSKKRDKYKELTLAIKQIVLERSKYRCQECSKKLSGTNQPNFIHINGSKKDNKPENLRAVCPECYEGNAPKNNGNMFSSIKKIFSKP</sequence>
<reference evidence="1 2" key="1">
    <citation type="journal article" date="2019" name="Front. Microbiol.">
        <title>Ammonia Oxidation by the Arctic Terrestrial Thaumarchaeote Candidatus Nitrosocosmicus arcticus Is Stimulated by Increasing Temperatures.</title>
        <authorList>
            <person name="Alves R.J.E."/>
            <person name="Kerou M."/>
            <person name="Zappe A."/>
            <person name="Bittner R."/>
            <person name="Abby S.S."/>
            <person name="Schmidt H.A."/>
            <person name="Pfeifer K."/>
            <person name="Schleper C."/>
        </authorList>
    </citation>
    <scope>NUCLEOTIDE SEQUENCE [LARGE SCALE GENOMIC DNA]</scope>
    <source>
        <strain evidence="1 2">Kfb</strain>
    </source>
</reference>
<dbReference type="OrthoDB" id="11472at2157"/>
<comment type="caution">
    <text evidence="1">The sequence shown here is derived from an EMBL/GenBank/DDBJ whole genome shotgun (WGS) entry which is preliminary data.</text>
</comment>
<dbReference type="AlphaFoldDB" id="A0A557SUF6"/>
<dbReference type="Proteomes" id="UP000315289">
    <property type="component" value="Unassembled WGS sequence"/>
</dbReference>
<name>A0A557SUF6_9ARCH</name>
<organism evidence="1 2">
    <name type="scientific">Candidatus Nitrosocosmicus arcticus</name>
    <dbReference type="NCBI Taxonomy" id="2035267"/>
    <lineage>
        <taxon>Archaea</taxon>
        <taxon>Nitrososphaerota</taxon>
        <taxon>Nitrososphaeria</taxon>
        <taxon>Nitrososphaerales</taxon>
        <taxon>Nitrososphaeraceae</taxon>
        <taxon>Candidatus Nitrosocosmicus</taxon>
    </lineage>
</organism>
<accession>A0A557SUF6</accession>
<evidence type="ECO:0008006" key="3">
    <source>
        <dbReference type="Google" id="ProtNLM"/>
    </source>
</evidence>
<dbReference type="EMBL" id="VOAH01000009">
    <property type="protein sequence ID" value="TVP40231.1"/>
    <property type="molecule type" value="Genomic_DNA"/>
</dbReference>